<evidence type="ECO:0000313" key="3">
    <source>
        <dbReference type="Proteomes" id="UP000027222"/>
    </source>
</evidence>
<feature type="transmembrane region" description="Helical" evidence="1">
    <location>
        <begin position="113"/>
        <end position="132"/>
    </location>
</feature>
<gene>
    <name evidence="2" type="ORF">GALMADRAFT_227626</name>
</gene>
<organism evidence="2 3">
    <name type="scientific">Galerina marginata (strain CBS 339.88)</name>
    <dbReference type="NCBI Taxonomy" id="685588"/>
    <lineage>
        <taxon>Eukaryota</taxon>
        <taxon>Fungi</taxon>
        <taxon>Dikarya</taxon>
        <taxon>Basidiomycota</taxon>
        <taxon>Agaricomycotina</taxon>
        <taxon>Agaricomycetes</taxon>
        <taxon>Agaricomycetidae</taxon>
        <taxon>Agaricales</taxon>
        <taxon>Agaricineae</taxon>
        <taxon>Strophariaceae</taxon>
        <taxon>Galerina</taxon>
    </lineage>
</organism>
<dbReference type="OrthoDB" id="3344043at2759"/>
<dbReference type="HOGENOM" id="CLU_449126_0_0_1"/>
<accession>A0A067SUY1</accession>
<protein>
    <submittedName>
        <fullName evidence="2">Uncharacterized protein</fullName>
    </submittedName>
</protein>
<keyword evidence="3" id="KW-1185">Reference proteome</keyword>
<reference evidence="3" key="1">
    <citation type="journal article" date="2014" name="Proc. Natl. Acad. Sci. U.S.A.">
        <title>Extensive sampling of basidiomycete genomes demonstrates inadequacy of the white-rot/brown-rot paradigm for wood decay fungi.</title>
        <authorList>
            <person name="Riley R."/>
            <person name="Salamov A.A."/>
            <person name="Brown D.W."/>
            <person name="Nagy L.G."/>
            <person name="Floudas D."/>
            <person name="Held B.W."/>
            <person name="Levasseur A."/>
            <person name="Lombard V."/>
            <person name="Morin E."/>
            <person name="Otillar R."/>
            <person name="Lindquist E.A."/>
            <person name="Sun H."/>
            <person name="LaButti K.M."/>
            <person name="Schmutz J."/>
            <person name="Jabbour D."/>
            <person name="Luo H."/>
            <person name="Baker S.E."/>
            <person name="Pisabarro A.G."/>
            <person name="Walton J.D."/>
            <person name="Blanchette R.A."/>
            <person name="Henrissat B."/>
            <person name="Martin F."/>
            <person name="Cullen D."/>
            <person name="Hibbett D.S."/>
            <person name="Grigoriev I.V."/>
        </authorList>
    </citation>
    <scope>NUCLEOTIDE SEQUENCE [LARGE SCALE GENOMIC DNA]</scope>
    <source>
        <strain evidence="3">CBS 339.88</strain>
    </source>
</reference>
<feature type="transmembrane region" description="Helical" evidence="1">
    <location>
        <begin position="144"/>
        <end position="164"/>
    </location>
</feature>
<evidence type="ECO:0000313" key="2">
    <source>
        <dbReference type="EMBL" id="KDR73867.1"/>
    </source>
</evidence>
<keyword evidence="1" id="KW-0472">Membrane</keyword>
<dbReference type="STRING" id="685588.A0A067SUY1"/>
<dbReference type="Proteomes" id="UP000027222">
    <property type="component" value="Unassembled WGS sequence"/>
</dbReference>
<feature type="transmembrane region" description="Helical" evidence="1">
    <location>
        <begin position="184"/>
        <end position="203"/>
    </location>
</feature>
<name>A0A067SUY1_GALM3</name>
<proteinExistence type="predicted"/>
<evidence type="ECO:0000256" key="1">
    <source>
        <dbReference type="SAM" id="Phobius"/>
    </source>
</evidence>
<feature type="transmembrane region" description="Helical" evidence="1">
    <location>
        <begin position="88"/>
        <end position="107"/>
    </location>
</feature>
<dbReference type="EMBL" id="KL142384">
    <property type="protein sequence ID" value="KDR73867.1"/>
    <property type="molecule type" value="Genomic_DNA"/>
</dbReference>
<keyword evidence="1" id="KW-0812">Transmembrane</keyword>
<keyword evidence="1" id="KW-1133">Transmembrane helix</keyword>
<sequence length="626" mass="66932">MSYTRGQYPYTAVPLPEPQHSFPSNDLSFAEKPNGLSSTLLAAQERASQKRVILTTCLIATAILISIVGMILAFLSFICVFHQCQVSSLSIVSTAPLGLVLTISQVTSHVAPLSVPIIMGIFSYLLSARWLISSTDGGRNRPSPMQLGLLMSMCNGAGISSLFSSVKYVFKKPKNGQKVTLPPILWQSIFFLGSLLTVTYLTAAADSWLHASSTSIIIQSTSPYTQPAVPDFGRDINATMCAQASGDNNTATGHVSTASCGLINGGSGGSGQTLGEGIRVVSNTSTLHRVVFADDQTAIVVPESLPSNITYSAQTLGVKTECITITKECIQPTTFDGVLDYGSDAQLNLNCSKAGIKYVNGTQFSPLCALDSQGMCTFGEDIPSNPFTTGEVANSVAYLRPGEAQDVCDGWFVHGNNGAWNAIFCNVTALEVAYKYESSRYIMESASPSSLTAARYIMSAGFQGLSTTVISSAVDGAGSQPNTTYEQAYSLELSRQMLARAALIYEPTNVIRIQSENSVNGSKLQVIPLLLFVGTLLVFACQVLYVALRTVVAAWGVQYVALASLHLRDPLVTMQRLYGRPDPVITWETDSENGFGIEADQDRLRVGPVLLSPDRSAGSAFIVRRG</sequence>
<feature type="transmembrane region" description="Helical" evidence="1">
    <location>
        <begin position="526"/>
        <end position="545"/>
    </location>
</feature>
<dbReference type="AlphaFoldDB" id="A0A067SUY1"/>
<feature type="transmembrane region" description="Helical" evidence="1">
    <location>
        <begin position="52"/>
        <end position="81"/>
    </location>
</feature>